<sequence>MDHKKISYETTGCKLIMLMIATLLLTCGAFVDGVEFEPTYLEDAVGGYEFTALKDLIFNTSEAMGEVAQRLNKSGLAKELGITAMNSSINNLKEIMQDRFMVLEQSGSAVKDAVENGVEGTETTLRKYMTDITNQLSDFKEYIKNNSKEMENAMSSMTRVISSSALVADCQDLYEQGNNATGIYHIQKFGRQ</sequence>
<keyword evidence="1" id="KW-0812">Transmembrane</keyword>
<keyword evidence="1" id="KW-1133">Transmembrane helix</keyword>
<evidence type="ECO:0000313" key="2">
    <source>
        <dbReference type="EMBL" id="CAL4171801.1"/>
    </source>
</evidence>
<gene>
    <name evidence="2" type="ORF">MNOR_LOCUS34198</name>
</gene>
<feature type="non-terminal residue" evidence="2">
    <location>
        <position position="192"/>
    </location>
</feature>
<dbReference type="EMBL" id="CAXKWB010051834">
    <property type="protein sequence ID" value="CAL4171801.1"/>
    <property type="molecule type" value="Genomic_DNA"/>
</dbReference>
<keyword evidence="3" id="KW-1185">Reference proteome</keyword>
<proteinExistence type="predicted"/>
<feature type="transmembrane region" description="Helical" evidence="1">
    <location>
        <begin position="12"/>
        <end position="31"/>
    </location>
</feature>
<keyword evidence="1" id="KW-0472">Membrane</keyword>
<reference evidence="2 3" key="1">
    <citation type="submission" date="2024-05" db="EMBL/GenBank/DDBJ databases">
        <authorList>
            <person name="Wallberg A."/>
        </authorList>
    </citation>
    <scope>NUCLEOTIDE SEQUENCE [LARGE SCALE GENOMIC DNA]</scope>
</reference>
<evidence type="ECO:0000313" key="3">
    <source>
        <dbReference type="Proteomes" id="UP001497623"/>
    </source>
</evidence>
<organism evidence="2 3">
    <name type="scientific">Meganyctiphanes norvegica</name>
    <name type="common">Northern krill</name>
    <name type="synonym">Thysanopoda norvegica</name>
    <dbReference type="NCBI Taxonomy" id="48144"/>
    <lineage>
        <taxon>Eukaryota</taxon>
        <taxon>Metazoa</taxon>
        <taxon>Ecdysozoa</taxon>
        <taxon>Arthropoda</taxon>
        <taxon>Crustacea</taxon>
        <taxon>Multicrustacea</taxon>
        <taxon>Malacostraca</taxon>
        <taxon>Eumalacostraca</taxon>
        <taxon>Eucarida</taxon>
        <taxon>Euphausiacea</taxon>
        <taxon>Euphausiidae</taxon>
        <taxon>Meganyctiphanes</taxon>
    </lineage>
</organism>
<name>A0AAV2SBF3_MEGNR</name>
<accession>A0AAV2SBF3</accession>
<comment type="caution">
    <text evidence="2">The sequence shown here is derived from an EMBL/GenBank/DDBJ whole genome shotgun (WGS) entry which is preliminary data.</text>
</comment>
<evidence type="ECO:0000256" key="1">
    <source>
        <dbReference type="SAM" id="Phobius"/>
    </source>
</evidence>
<dbReference type="AlphaFoldDB" id="A0AAV2SBF3"/>
<dbReference type="Proteomes" id="UP001497623">
    <property type="component" value="Unassembled WGS sequence"/>
</dbReference>
<protein>
    <submittedName>
        <fullName evidence="2">Uncharacterized protein</fullName>
    </submittedName>
</protein>